<dbReference type="AlphaFoldDB" id="A0A8J5V745"/>
<accession>A0A8J5V745</accession>
<dbReference type="EMBL" id="JAAALK010000288">
    <property type="protein sequence ID" value="KAG8052530.1"/>
    <property type="molecule type" value="Genomic_DNA"/>
</dbReference>
<comment type="caution">
    <text evidence="1">The sequence shown here is derived from an EMBL/GenBank/DDBJ whole genome shotgun (WGS) entry which is preliminary data.</text>
</comment>
<gene>
    <name evidence="1" type="ORF">GUJ93_ZPchr0001g30786</name>
</gene>
<proteinExistence type="predicted"/>
<reference evidence="1" key="2">
    <citation type="submission" date="2021-02" db="EMBL/GenBank/DDBJ databases">
        <authorList>
            <person name="Kimball J.A."/>
            <person name="Haas M.W."/>
            <person name="Macchietto M."/>
            <person name="Kono T."/>
            <person name="Duquette J."/>
            <person name="Shao M."/>
        </authorList>
    </citation>
    <scope>NUCLEOTIDE SEQUENCE</scope>
    <source>
        <tissue evidence="1">Fresh leaf tissue</tissue>
    </source>
</reference>
<dbReference type="Proteomes" id="UP000729402">
    <property type="component" value="Unassembled WGS sequence"/>
</dbReference>
<reference evidence="1" key="1">
    <citation type="journal article" date="2021" name="bioRxiv">
        <title>Whole Genome Assembly and Annotation of Northern Wild Rice, Zizania palustris L., Supports a Whole Genome Duplication in the Zizania Genus.</title>
        <authorList>
            <person name="Haas M."/>
            <person name="Kono T."/>
            <person name="Macchietto M."/>
            <person name="Millas R."/>
            <person name="McGilp L."/>
            <person name="Shao M."/>
            <person name="Duquette J."/>
            <person name="Hirsch C.N."/>
            <person name="Kimball J."/>
        </authorList>
    </citation>
    <scope>NUCLEOTIDE SEQUENCE</scope>
    <source>
        <tissue evidence="1">Fresh leaf tissue</tissue>
    </source>
</reference>
<protein>
    <submittedName>
        <fullName evidence="1">Uncharacterized protein</fullName>
    </submittedName>
</protein>
<organism evidence="1 2">
    <name type="scientific">Zizania palustris</name>
    <name type="common">Northern wild rice</name>
    <dbReference type="NCBI Taxonomy" id="103762"/>
    <lineage>
        <taxon>Eukaryota</taxon>
        <taxon>Viridiplantae</taxon>
        <taxon>Streptophyta</taxon>
        <taxon>Embryophyta</taxon>
        <taxon>Tracheophyta</taxon>
        <taxon>Spermatophyta</taxon>
        <taxon>Magnoliopsida</taxon>
        <taxon>Liliopsida</taxon>
        <taxon>Poales</taxon>
        <taxon>Poaceae</taxon>
        <taxon>BOP clade</taxon>
        <taxon>Oryzoideae</taxon>
        <taxon>Oryzeae</taxon>
        <taxon>Zizaniinae</taxon>
        <taxon>Zizania</taxon>
    </lineage>
</organism>
<evidence type="ECO:0000313" key="2">
    <source>
        <dbReference type="Proteomes" id="UP000729402"/>
    </source>
</evidence>
<keyword evidence="2" id="KW-1185">Reference proteome</keyword>
<evidence type="ECO:0000313" key="1">
    <source>
        <dbReference type="EMBL" id="KAG8052530.1"/>
    </source>
</evidence>
<name>A0A8J5V745_ZIZPA</name>
<sequence length="110" mass="12077">MCPSSWSPKPAMPVAETHHVRVSAAQLPQLRFLLPTATRYARLQRSHATLYLLRSSEASLNSGDPPNQQMTAQCQDLFLLRQPDSKASCSLCHPNPSAQSRMPSHPCPAA</sequence>